<evidence type="ECO:0000313" key="4">
    <source>
        <dbReference type="Proteomes" id="UP001222325"/>
    </source>
</evidence>
<organism evidence="3 4">
    <name type="scientific">Mycena belliarum</name>
    <dbReference type="NCBI Taxonomy" id="1033014"/>
    <lineage>
        <taxon>Eukaryota</taxon>
        <taxon>Fungi</taxon>
        <taxon>Dikarya</taxon>
        <taxon>Basidiomycota</taxon>
        <taxon>Agaricomycotina</taxon>
        <taxon>Agaricomycetes</taxon>
        <taxon>Agaricomycetidae</taxon>
        <taxon>Agaricales</taxon>
        <taxon>Marasmiineae</taxon>
        <taxon>Mycenaceae</taxon>
        <taxon>Mycena</taxon>
    </lineage>
</organism>
<dbReference type="Gene3D" id="3.10.110.10">
    <property type="entry name" value="Ubiquitin Conjugating Enzyme"/>
    <property type="match status" value="1"/>
</dbReference>
<feature type="region of interest" description="Disordered" evidence="1">
    <location>
        <begin position="403"/>
        <end position="422"/>
    </location>
</feature>
<dbReference type="InterPro" id="IPR000608">
    <property type="entry name" value="UBC"/>
</dbReference>
<feature type="region of interest" description="Disordered" evidence="1">
    <location>
        <begin position="676"/>
        <end position="704"/>
    </location>
</feature>
<dbReference type="AlphaFoldDB" id="A0AAD6U971"/>
<evidence type="ECO:0000259" key="2">
    <source>
        <dbReference type="PROSITE" id="PS50127"/>
    </source>
</evidence>
<proteinExistence type="predicted"/>
<reference evidence="3" key="1">
    <citation type="submission" date="2023-03" db="EMBL/GenBank/DDBJ databases">
        <title>Massive genome expansion in bonnet fungi (Mycena s.s.) driven by repeated elements and novel gene families across ecological guilds.</title>
        <authorList>
            <consortium name="Lawrence Berkeley National Laboratory"/>
            <person name="Harder C.B."/>
            <person name="Miyauchi S."/>
            <person name="Viragh M."/>
            <person name="Kuo A."/>
            <person name="Thoen E."/>
            <person name="Andreopoulos B."/>
            <person name="Lu D."/>
            <person name="Skrede I."/>
            <person name="Drula E."/>
            <person name="Henrissat B."/>
            <person name="Morin E."/>
            <person name="Kohler A."/>
            <person name="Barry K."/>
            <person name="LaButti K."/>
            <person name="Morin E."/>
            <person name="Salamov A."/>
            <person name="Lipzen A."/>
            <person name="Mereny Z."/>
            <person name="Hegedus B."/>
            <person name="Baldrian P."/>
            <person name="Stursova M."/>
            <person name="Weitz H."/>
            <person name="Taylor A."/>
            <person name="Grigoriev I.V."/>
            <person name="Nagy L.G."/>
            <person name="Martin F."/>
            <person name="Kauserud H."/>
        </authorList>
    </citation>
    <scope>NUCLEOTIDE SEQUENCE</scope>
    <source>
        <strain evidence="3">CBHHK173m</strain>
    </source>
</reference>
<accession>A0AAD6U971</accession>
<feature type="domain" description="UBC core" evidence="2">
    <location>
        <begin position="5"/>
        <end position="164"/>
    </location>
</feature>
<feature type="compositionally biased region" description="Basic and acidic residues" evidence="1">
    <location>
        <begin position="695"/>
        <end position="704"/>
    </location>
</feature>
<name>A0AAD6U971_9AGAR</name>
<protein>
    <recommendedName>
        <fullName evidence="2">UBC core domain-containing protein</fullName>
    </recommendedName>
</protein>
<comment type="caution">
    <text evidence="3">The sequence shown here is derived from an EMBL/GenBank/DDBJ whole genome shotgun (WGS) entry which is preliminary data.</text>
</comment>
<dbReference type="EMBL" id="JARJCN010000012">
    <property type="protein sequence ID" value="KAJ7095796.1"/>
    <property type="molecule type" value="Genomic_DNA"/>
</dbReference>
<gene>
    <name evidence="3" type="ORF">B0H15DRAFT_774428</name>
</gene>
<dbReference type="Proteomes" id="UP001222325">
    <property type="component" value="Unassembled WGS sequence"/>
</dbReference>
<sequence>MAPSSLLSRLYQDLAELHSAPYPGVAIFTDDANVRKFCLVLTPPSGPWKNLALHFDVYLPENWPISPPSVACSVDGIDHPNLFGSYICCDLLKQESDIYRPDGYMGGYTPALTLRGLFLQFLTFFSSSKVEQEYGGYVDIGESVTCYYAREGHNAGNRVVPGSRFSGSTQEVLQEEYESDTRPSVVVRREMSELGPLLHTAKAPRPHTSRVIRIERPNPRWADTYHVIRHWKCKHCPYGSDVVPHCAAPVTASVKKVNKRSVLMIPPAICKLGLLNDDVLYTLASRLPSESVISFSAAYPRLHNLVQSTHVLLQRELRCFFLRTPLSESVLGIGIALDPRSRALSSDFDWLSQSAFAHHGVRKSVEKRDFQFFLPLAFSRPHFKRVYGDIWRRLAEIDQEVQKAENKMSRNPRRRPAGPPKRQETIGVIYRMMNNIVVSLMQSCDDALRAPTNANASSKSKSILHASEKAVVAYCHLSHLLICLVRTDPQILRDATSRLRRFIDQKDSRIKAHVPDLGELIILIMVVVCCPPVTETSPIKWSSLAGPFLEEAITRNVRWVLKDSPHLEVLETGPSDYRLSETFFRSKTSLRLIMFQITFLDLFFKAYANNMSRLDNNYGFPEKELPERMVEQVKEIYKISTWPAFFTRVRFPQGVGFGKERFSDMLRDAVKTSAARRYHNPSSSHQLGVLRGQRSKAEEASCRR</sequence>
<evidence type="ECO:0000256" key="1">
    <source>
        <dbReference type="SAM" id="MobiDB-lite"/>
    </source>
</evidence>
<dbReference type="InterPro" id="IPR016135">
    <property type="entry name" value="UBQ-conjugating_enzyme/RWD"/>
</dbReference>
<keyword evidence="4" id="KW-1185">Reference proteome</keyword>
<dbReference type="Pfam" id="PF00179">
    <property type="entry name" value="UQ_con"/>
    <property type="match status" value="1"/>
</dbReference>
<dbReference type="SMART" id="SM00212">
    <property type="entry name" value="UBCc"/>
    <property type="match status" value="1"/>
</dbReference>
<dbReference type="PROSITE" id="PS50127">
    <property type="entry name" value="UBC_2"/>
    <property type="match status" value="1"/>
</dbReference>
<dbReference type="SUPFAM" id="SSF54495">
    <property type="entry name" value="UBC-like"/>
    <property type="match status" value="1"/>
</dbReference>
<evidence type="ECO:0000313" key="3">
    <source>
        <dbReference type="EMBL" id="KAJ7095796.1"/>
    </source>
</evidence>